<proteinExistence type="predicted"/>
<feature type="region of interest" description="Disordered" evidence="2">
    <location>
        <begin position="1371"/>
        <end position="1394"/>
    </location>
</feature>
<feature type="compositionally biased region" description="Polar residues" evidence="2">
    <location>
        <begin position="1435"/>
        <end position="1445"/>
    </location>
</feature>
<feature type="compositionally biased region" description="Low complexity" evidence="2">
    <location>
        <begin position="1638"/>
        <end position="1647"/>
    </location>
</feature>
<feature type="region of interest" description="Disordered" evidence="2">
    <location>
        <begin position="198"/>
        <end position="261"/>
    </location>
</feature>
<organism evidence="3 4">
    <name type="scientific">Ophiobolus disseminans</name>
    <dbReference type="NCBI Taxonomy" id="1469910"/>
    <lineage>
        <taxon>Eukaryota</taxon>
        <taxon>Fungi</taxon>
        <taxon>Dikarya</taxon>
        <taxon>Ascomycota</taxon>
        <taxon>Pezizomycotina</taxon>
        <taxon>Dothideomycetes</taxon>
        <taxon>Pleosporomycetidae</taxon>
        <taxon>Pleosporales</taxon>
        <taxon>Pleosporineae</taxon>
        <taxon>Phaeosphaeriaceae</taxon>
        <taxon>Ophiobolus</taxon>
    </lineage>
</organism>
<sequence length="1674" mass="187444">MAELLPKGKQPATRRPPSRLRHEVHIESTDYERAPEDMLIQAPDSQTVVPETRFEETNCGMDDPTESDYGEPLTPTSAAVVVKLAAEQGPKKSEPSPFAVRLFSKDAFSSQPEVRFSFSSHMRKPAQIAPTTDRVKSSQAVIEAPAVGMPSTAAGGIPNDGNPFVSNTDAPQALHDAHHDVPPFAQPVLAMLDGAKKTRTAKKGKKGKRSLLAQQRGAPWPPRSSSVPTRAAIEPPATKGTVTIGGMSEPHTASFPVEGSKDRRGEDTIMVADTAVTPVEIHEAQIASHPPQGEDELGAKSERQPVGVLQPAQQVTHGSLNDQSQRQSPTITVKYFPGLPFDESLPVESQAVPKATHNDRSEVLYGIPNHEARDRHGLKRTKLQHVPKQQPQQLQEPQQPQQPRDDHFECHDSDAQLSFPPKSPVRNDAHQRKPTGAVTQVVSSHAGPYRVEKTSRKKVVSGSQFMRASAMTRNRAPAVHVGFESIFENLRNAYITEKRRQDEDLEAQNKNFEEVKALLQDQINQYSITVVEWKERYDGLNANVVQLRDKAKTNQRYVTGLQKDYEKLQKSTLDAQNECKKVLQHKIAEIESEKESLRRDFESTMDTVAKGQKAMRSTVEDLYVRLTISESKRKDLAENMSKQVAMFEEEKTKRNELEKQLLSSVHSVQRQLGDQSTQLVEKVESLQKSVESAMSEDEKDASAAECLTILREFQGTPFVTAKDLKKAEGMLRFVHDGIGTKLNTLVQSVESQTYPTEDIQTFVKDRLQELRSEILRFDEVVAESRKAQESNDTLQQQLQSEQQQTQQLTEQMGVLRQNEDDLKARQVQLERQLADMGDKTQDQGANSTIPEQETVDLRKELGKVKDELSHKEVEIAKLERNLEKRDRKLADFEKSYTPLKDRCEKLTAKLKQIAEPSNELENARNSMLKELQQGFVDKETAYKNDVHRLTIECDDMKALIQQHENQKDAARARVEEARREASEIRAELKVIRSEKNEAEKKATSAQQMVLKDSSNASEITSLKERLRQKAERLQSKIEEYTELEQAFTQLQDHKKNLVVLCEQQQAEISQHPSAIESLREEHETERTFEQESAQAAVQRARNEVLTLQKQKEQVRTKLEECQVRESRLSNAQAALTTERDDLRNLNTEIRLAKEAGEAQLVQIQEQKSEEVRLSEERMDTLRREQERSDAALKEAEAKIRRQDAEYHKKIEFDRERYAARVEGLIEELEEAKATIARSQSVQQQDSQVSVAQSGSLQNIHAGRNRKKVNREPHSTLYIAGASISQVNGDSHHPPAGQREATRDNFRLCDGQELLFDGEFPASDVMDDSADDQGLSIIDPAAEPTEDTQDAGGISMSNVNFIEHLSSQTLRISKQQVPASTSQSSLSESMGEEDLEKIRKDAYTVSRPVLRGHDLNATKLSSSQDRVLETPMRSFNESMSVSQSSHSPERPRSQANTASRMMPPPGKTSRYFGQGNATSRTDREDAGPHSKYGKLDNTFEGNQGSSPDYMHSPSSATKHTYAQHGPEVHGHNGQVRGSSQVPEQFQSQKRKSSFGQDVSYKKQRASSQSLPEPSSGSQTYSPYPIRSSAAGVRSRHQASPSLQPASSIALRPRAQASSSGSVSRPSSRNNASGDRSRPRNQQSSTSRSSGRRLDLRQPASSRQTRSKSILSVTSR</sequence>
<feature type="coiled-coil region" evidence="1">
    <location>
        <begin position="784"/>
        <end position="895"/>
    </location>
</feature>
<feature type="compositionally biased region" description="Low complexity" evidence="2">
    <location>
        <begin position="386"/>
        <end position="402"/>
    </location>
</feature>
<feature type="compositionally biased region" description="Polar residues" evidence="2">
    <location>
        <begin position="1498"/>
        <end position="1519"/>
    </location>
</feature>
<feature type="compositionally biased region" description="Low complexity" evidence="2">
    <location>
        <begin position="1616"/>
        <end position="1626"/>
    </location>
</feature>
<feature type="region of interest" description="Disordered" evidence="2">
    <location>
        <begin position="1435"/>
        <end position="1674"/>
    </location>
</feature>
<accession>A0A6A6ZWB1</accession>
<feature type="region of interest" description="Disordered" evidence="2">
    <location>
        <begin position="349"/>
        <end position="452"/>
    </location>
</feature>
<keyword evidence="4" id="KW-1185">Reference proteome</keyword>
<feature type="coiled-coil region" evidence="1">
    <location>
        <begin position="1090"/>
        <end position="1241"/>
    </location>
</feature>
<feature type="compositionally biased region" description="Basic residues" evidence="2">
    <location>
        <begin position="376"/>
        <end position="385"/>
    </location>
</feature>
<feature type="compositionally biased region" description="Low complexity" evidence="2">
    <location>
        <begin position="1565"/>
        <end position="1577"/>
    </location>
</feature>
<feature type="compositionally biased region" description="Polar residues" evidence="2">
    <location>
        <begin position="1534"/>
        <end position="1546"/>
    </location>
</feature>
<feature type="coiled-coil region" evidence="1">
    <location>
        <begin position="946"/>
        <end position="1053"/>
    </location>
</feature>
<keyword evidence="1" id="KW-0175">Coiled coil</keyword>
<name>A0A6A6ZWB1_9PLEO</name>
<dbReference type="OrthoDB" id="3798058at2759"/>
<feature type="compositionally biased region" description="Polar residues" evidence="2">
    <location>
        <begin position="1657"/>
        <end position="1674"/>
    </location>
</feature>
<gene>
    <name evidence="3" type="ORF">CC86DRAFT_383251</name>
</gene>
<feature type="compositionally biased region" description="Polar residues" evidence="2">
    <location>
        <begin position="1371"/>
        <end position="1387"/>
    </location>
</feature>
<feature type="compositionally biased region" description="Basic and acidic residues" evidence="2">
    <location>
        <begin position="20"/>
        <end position="36"/>
    </location>
</feature>
<dbReference type="EMBL" id="MU006228">
    <property type="protein sequence ID" value="KAF2825351.1"/>
    <property type="molecule type" value="Genomic_DNA"/>
</dbReference>
<feature type="coiled-coil region" evidence="1">
    <location>
        <begin position="495"/>
        <end position="607"/>
    </location>
</feature>
<evidence type="ECO:0000256" key="1">
    <source>
        <dbReference type="SAM" id="Coils"/>
    </source>
</evidence>
<evidence type="ECO:0000313" key="4">
    <source>
        <dbReference type="Proteomes" id="UP000799424"/>
    </source>
</evidence>
<feature type="compositionally biased region" description="Basic and acidic residues" evidence="2">
    <location>
        <begin position="403"/>
        <end position="414"/>
    </location>
</feature>
<protein>
    <submittedName>
        <fullName evidence="3">Uncharacterized protein</fullName>
    </submittedName>
</protein>
<feature type="region of interest" description="Disordered" evidence="2">
    <location>
        <begin position="1"/>
        <end position="49"/>
    </location>
</feature>
<feature type="compositionally biased region" description="Basic residues" evidence="2">
    <location>
        <begin position="198"/>
        <end position="209"/>
    </location>
</feature>
<dbReference type="Gene3D" id="1.10.287.1490">
    <property type="match status" value="1"/>
</dbReference>
<dbReference type="Proteomes" id="UP000799424">
    <property type="component" value="Unassembled WGS sequence"/>
</dbReference>
<evidence type="ECO:0000313" key="3">
    <source>
        <dbReference type="EMBL" id="KAF2825351.1"/>
    </source>
</evidence>
<evidence type="ECO:0000256" key="2">
    <source>
        <dbReference type="SAM" id="MobiDB-lite"/>
    </source>
</evidence>
<feature type="compositionally biased region" description="Polar residues" evidence="2">
    <location>
        <begin position="1596"/>
        <end position="1605"/>
    </location>
</feature>
<reference evidence="3" key="1">
    <citation type="journal article" date="2020" name="Stud. Mycol.">
        <title>101 Dothideomycetes genomes: a test case for predicting lifestyles and emergence of pathogens.</title>
        <authorList>
            <person name="Haridas S."/>
            <person name="Albert R."/>
            <person name="Binder M."/>
            <person name="Bloem J."/>
            <person name="Labutti K."/>
            <person name="Salamov A."/>
            <person name="Andreopoulos B."/>
            <person name="Baker S."/>
            <person name="Barry K."/>
            <person name="Bills G."/>
            <person name="Bluhm B."/>
            <person name="Cannon C."/>
            <person name="Castanera R."/>
            <person name="Culley D."/>
            <person name="Daum C."/>
            <person name="Ezra D."/>
            <person name="Gonzalez J."/>
            <person name="Henrissat B."/>
            <person name="Kuo A."/>
            <person name="Liang C."/>
            <person name="Lipzen A."/>
            <person name="Lutzoni F."/>
            <person name="Magnuson J."/>
            <person name="Mondo S."/>
            <person name="Nolan M."/>
            <person name="Ohm R."/>
            <person name="Pangilinan J."/>
            <person name="Park H.-J."/>
            <person name="Ramirez L."/>
            <person name="Alfaro M."/>
            <person name="Sun H."/>
            <person name="Tritt A."/>
            <person name="Yoshinaga Y."/>
            <person name="Zwiers L.-H."/>
            <person name="Turgeon B."/>
            <person name="Goodwin S."/>
            <person name="Spatafora J."/>
            <person name="Crous P."/>
            <person name="Grigoriev I."/>
        </authorList>
    </citation>
    <scope>NUCLEOTIDE SEQUENCE</scope>
    <source>
        <strain evidence="3">CBS 113818</strain>
    </source>
</reference>